<accession>A0A498CFZ3</accession>
<name>A0A498CFZ3_9GAMM</name>
<evidence type="ECO:0000256" key="1">
    <source>
        <dbReference type="SAM" id="Phobius"/>
    </source>
</evidence>
<organism evidence="2 3">
    <name type="scientific">Stenotrophomonas rhizophila</name>
    <dbReference type="NCBI Taxonomy" id="216778"/>
    <lineage>
        <taxon>Bacteria</taxon>
        <taxon>Pseudomonadati</taxon>
        <taxon>Pseudomonadota</taxon>
        <taxon>Gammaproteobacteria</taxon>
        <taxon>Lysobacterales</taxon>
        <taxon>Lysobacteraceae</taxon>
        <taxon>Stenotrophomonas</taxon>
    </lineage>
</organism>
<dbReference type="EMBL" id="RCDC01000004">
    <property type="protein sequence ID" value="RLK55903.1"/>
    <property type="molecule type" value="Genomic_DNA"/>
</dbReference>
<comment type="caution">
    <text evidence="2">The sequence shown here is derived from an EMBL/GenBank/DDBJ whole genome shotgun (WGS) entry which is preliminary data.</text>
</comment>
<feature type="transmembrane region" description="Helical" evidence="1">
    <location>
        <begin position="6"/>
        <end position="24"/>
    </location>
</feature>
<sequence length="51" mass="5490">MIVSLIGASLSIAFGVVRIGTWLIDRREHDGTRVIREAAIAAQASAEVRRG</sequence>
<gene>
    <name evidence="2" type="ORF">BCL79_0275</name>
</gene>
<protein>
    <submittedName>
        <fullName evidence="2">Uncharacterized protein</fullName>
    </submittedName>
</protein>
<evidence type="ECO:0000313" key="2">
    <source>
        <dbReference type="EMBL" id="RLK55903.1"/>
    </source>
</evidence>
<evidence type="ECO:0000313" key="3">
    <source>
        <dbReference type="Proteomes" id="UP000274786"/>
    </source>
</evidence>
<keyword evidence="1" id="KW-0472">Membrane</keyword>
<keyword evidence="1" id="KW-0812">Transmembrane</keyword>
<dbReference type="AlphaFoldDB" id="A0A498CFZ3"/>
<reference evidence="2 3" key="1">
    <citation type="submission" date="2018-10" db="EMBL/GenBank/DDBJ databases">
        <title>Comparative analysis of microorganisms from saline springs in Andes Mountain Range, Colombia.</title>
        <authorList>
            <person name="Rubin E."/>
        </authorList>
    </citation>
    <scope>NUCLEOTIDE SEQUENCE [LARGE SCALE GENOMIC DNA]</scope>
    <source>
        <strain evidence="2 3">USBA GBX 843</strain>
    </source>
</reference>
<dbReference type="Proteomes" id="UP000274786">
    <property type="component" value="Unassembled WGS sequence"/>
</dbReference>
<keyword evidence="1" id="KW-1133">Transmembrane helix</keyword>
<proteinExistence type="predicted"/>